<dbReference type="EMBL" id="JALNTZ010000002">
    <property type="protein sequence ID" value="KAJ3660432.1"/>
    <property type="molecule type" value="Genomic_DNA"/>
</dbReference>
<protein>
    <submittedName>
        <fullName evidence="1">Uncharacterized protein</fullName>
    </submittedName>
</protein>
<name>A0AA38IV07_9CUCU</name>
<gene>
    <name evidence="1" type="ORF">Zmor_004881</name>
</gene>
<sequence length="90" mass="9857">MLDEEKWRRASGVVDHRRLRSVSDFKTSPTPAMNSAGSNLPVALDLPCVADAIRQILQLTSPINHDKLASFKGNPTLLSIDCICVSLIKL</sequence>
<evidence type="ECO:0000313" key="2">
    <source>
        <dbReference type="Proteomes" id="UP001168821"/>
    </source>
</evidence>
<organism evidence="1 2">
    <name type="scientific">Zophobas morio</name>
    <dbReference type="NCBI Taxonomy" id="2755281"/>
    <lineage>
        <taxon>Eukaryota</taxon>
        <taxon>Metazoa</taxon>
        <taxon>Ecdysozoa</taxon>
        <taxon>Arthropoda</taxon>
        <taxon>Hexapoda</taxon>
        <taxon>Insecta</taxon>
        <taxon>Pterygota</taxon>
        <taxon>Neoptera</taxon>
        <taxon>Endopterygota</taxon>
        <taxon>Coleoptera</taxon>
        <taxon>Polyphaga</taxon>
        <taxon>Cucujiformia</taxon>
        <taxon>Tenebrionidae</taxon>
        <taxon>Zophobas</taxon>
    </lineage>
</organism>
<comment type="caution">
    <text evidence="1">The sequence shown here is derived from an EMBL/GenBank/DDBJ whole genome shotgun (WGS) entry which is preliminary data.</text>
</comment>
<accession>A0AA38IV07</accession>
<dbReference type="Proteomes" id="UP001168821">
    <property type="component" value="Unassembled WGS sequence"/>
</dbReference>
<reference evidence="1" key="1">
    <citation type="journal article" date="2023" name="G3 (Bethesda)">
        <title>Whole genome assemblies of Zophobas morio and Tenebrio molitor.</title>
        <authorList>
            <person name="Kaur S."/>
            <person name="Stinson S.A."/>
            <person name="diCenzo G.C."/>
        </authorList>
    </citation>
    <scope>NUCLEOTIDE SEQUENCE</scope>
    <source>
        <strain evidence="1">QUZm001</strain>
    </source>
</reference>
<proteinExistence type="predicted"/>
<keyword evidence="2" id="KW-1185">Reference proteome</keyword>
<evidence type="ECO:0000313" key="1">
    <source>
        <dbReference type="EMBL" id="KAJ3660432.1"/>
    </source>
</evidence>
<dbReference type="AlphaFoldDB" id="A0AA38IV07"/>